<name>A0ABR2R249_9ROSI</name>
<accession>A0ABR2R249</accession>
<evidence type="ECO:0000313" key="2">
    <source>
        <dbReference type="EMBL" id="KAK9006949.1"/>
    </source>
</evidence>
<dbReference type="EMBL" id="JBBPBN010000028">
    <property type="protein sequence ID" value="KAK9006949.1"/>
    <property type="molecule type" value="Genomic_DNA"/>
</dbReference>
<organism evidence="2 3">
    <name type="scientific">Hibiscus sabdariffa</name>
    <name type="common">roselle</name>
    <dbReference type="NCBI Taxonomy" id="183260"/>
    <lineage>
        <taxon>Eukaryota</taxon>
        <taxon>Viridiplantae</taxon>
        <taxon>Streptophyta</taxon>
        <taxon>Embryophyta</taxon>
        <taxon>Tracheophyta</taxon>
        <taxon>Spermatophyta</taxon>
        <taxon>Magnoliopsida</taxon>
        <taxon>eudicotyledons</taxon>
        <taxon>Gunneridae</taxon>
        <taxon>Pentapetalae</taxon>
        <taxon>rosids</taxon>
        <taxon>malvids</taxon>
        <taxon>Malvales</taxon>
        <taxon>Malvaceae</taxon>
        <taxon>Malvoideae</taxon>
        <taxon>Hibiscus</taxon>
    </lineage>
</organism>
<keyword evidence="3" id="KW-1185">Reference proteome</keyword>
<sequence length="314" mass="33679">MFSYPLQITESQPVTNIHDTHASLVGGLPVGWPPDSLPSIVDSLEATMTEAEANLIMLVFAGNEIFGDPAMAENNQSGQQLSFKDMLLGKRAAGNKRDPIENGARDSPDTQASGSRFVALQDHVLNDDIGGEGDRMTTRAGIMHDGVNMVGKAKEVHPTRSRQTCFAVGNSSMPFTKSAVNCPTITVNGPGECSSGVSSIRAVGELHEVQARVKKWSHTIVRISDPVEDLVVIIEDPVVGSASGTSIMQSNHRGFSVSKSSSRKGVRIRRLADVRKSTLPILGEWVNSVTRELSKTAEPPCVVSSVDKENVLVH</sequence>
<evidence type="ECO:0000313" key="3">
    <source>
        <dbReference type="Proteomes" id="UP001396334"/>
    </source>
</evidence>
<gene>
    <name evidence="2" type="ORF">V6N11_019279</name>
</gene>
<feature type="compositionally biased region" description="Basic and acidic residues" evidence="1">
    <location>
        <begin position="95"/>
        <end position="108"/>
    </location>
</feature>
<reference evidence="2 3" key="1">
    <citation type="journal article" date="2024" name="G3 (Bethesda)">
        <title>Genome assembly of Hibiscus sabdariffa L. provides insights into metabolisms of medicinal natural products.</title>
        <authorList>
            <person name="Kim T."/>
        </authorList>
    </citation>
    <scope>NUCLEOTIDE SEQUENCE [LARGE SCALE GENOMIC DNA]</scope>
    <source>
        <strain evidence="2">TK-2024</strain>
        <tissue evidence="2">Old leaves</tissue>
    </source>
</reference>
<feature type="region of interest" description="Disordered" evidence="1">
    <location>
        <begin position="94"/>
        <end position="113"/>
    </location>
</feature>
<protein>
    <submittedName>
        <fullName evidence="2">Uncharacterized protein</fullName>
    </submittedName>
</protein>
<comment type="caution">
    <text evidence="2">The sequence shown here is derived from an EMBL/GenBank/DDBJ whole genome shotgun (WGS) entry which is preliminary data.</text>
</comment>
<dbReference type="Proteomes" id="UP001396334">
    <property type="component" value="Unassembled WGS sequence"/>
</dbReference>
<proteinExistence type="predicted"/>
<evidence type="ECO:0000256" key="1">
    <source>
        <dbReference type="SAM" id="MobiDB-lite"/>
    </source>
</evidence>